<gene>
    <name evidence="5" type="ORF">YBN1229_v1_1170</name>
</gene>
<name>A0A0D6JCX6_9HYPH</name>
<dbReference type="KEGG" id="fiy:BN1229_v1_1170"/>
<dbReference type="SUPFAM" id="SSF46565">
    <property type="entry name" value="Chaperone J-domain"/>
    <property type="match status" value="1"/>
</dbReference>
<feature type="signal peptide" evidence="3">
    <location>
        <begin position="1"/>
        <end position="26"/>
    </location>
</feature>
<dbReference type="InterPro" id="IPR001623">
    <property type="entry name" value="DnaJ_domain"/>
</dbReference>
<evidence type="ECO:0000259" key="4">
    <source>
        <dbReference type="PROSITE" id="PS50076"/>
    </source>
</evidence>
<feature type="domain" description="J" evidence="4">
    <location>
        <begin position="549"/>
        <end position="611"/>
    </location>
</feature>
<dbReference type="RefSeq" id="WP_046477283.1">
    <property type="nucleotide sequence ID" value="NZ_LN829118.1"/>
</dbReference>
<evidence type="ECO:0000256" key="1">
    <source>
        <dbReference type="SAM" id="MobiDB-lite"/>
    </source>
</evidence>
<protein>
    <recommendedName>
        <fullName evidence="4">J domain-containing protein</fullName>
    </recommendedName>
</protein>
<dbReference type="InterPro" id="IPR036869">
    <property type="entry name" value="J_dom_sf"/>
</dbReference>
<feature type="region of interest" description="Disordered" evidence="1">
    <location>
        <begin position="185"/>
        <end position="400"/>
    </location>
</feature>
<reference evidence="6" key="1">
    <citation type="submission" date="2015-02" db="EMBL/GenBank/DDBJ databases">
        <authorList>
            <person name="Chooi Y.-H."/>
        </authorList>
    </citation>
    <scope>NUCLEOTIDE SEQUENCE [LARGE SCALE GENOMIC DNA]</scope>
    <source>
        <strain evidence="6">strain Y</strain>
    </source>
</reference>
<accession>A0A0D6JCX6</accession>
<keyword evidence="3" id="KW-0732">Signal</keyword>
<feature type="region of interest" description="Disordered" evidence="1">
    <location>
        <begin position="442"/>
        <end position="537"/>
    </location>
</feature>
<evidence type="ECO:0000313" key="6">
    <source>
        <dbReference type="Proteomes" id="UP000033187"/>
    </source>
</evidence>
<feature type="compositionally biased region" description="Low complexity" evidence="1">
    <location>
        <begin position="373"/>
        <end position="393"/>
    </location>
</feature>
<feature type="compositionally biased region" description="Basic and acidic residues" evidence="1">
    <location>
        <begin position="617"/>
        <end position="627"/>
    </location>
</feature>
<evidence type="ECO:0000313" key="5">
    <source>
        <dbReference type="EMBL" id="CPR17254.1"/>
    </source>
</evidence>
<dbReference type="EMBL" id="LN829119">
    <property type="protein sequence ID" value="CPR17254.1"/>
    <property type="molecule type" value="Genomic_DNA"/>
</dbReference>
<sequence length="627" mass="66457">MRALKTGGLCLLVTAALAVAATAARASELLVMPYRCSVIGGEVVLRPSADEGHRILSRREQRNFTACSPADSSQCRRWQIHRFDVDCGGDRVPWTEVVAAADRERNAWVENGTLKIRMPSWWSMSPDDPCAWRPEDGRPFGGRGPFCARKRAQLPPAIVSMPYGFAPKFGLDAIFVADDRGPAMAGREPQVGGYEARRAERDLPPVLAEGPRSAARPTRSRPDDIPFKVAPPAEGLSLEPSEPSDSARTTTQSEPQITWAEPPPLPPRLDASERRARAQNTNGQEPERIDLAEAPPVLVAPPSPAKPAGTANAPTIINRPASSSEPSALKATKSAATETQAPGMQPAAPATGQSTDGNATAKSESPTATASKPEPVLPETTTTATPQTSTRAPLDPVETTPEAAPAGLLARVFQGEPGALAVVVISVGLLAILMVGLTMSRRSGSTRPEEMSHDLSSVSLEKGVAPEPGLGTPEPTLSAPPRQPPVPPAPGMPGVSAPARSEPTLAEPSALTAPIPEQRSARRPASAPRRATQAAAPAWGNAIPQSHADALRVLGMGVRGDSSPASIKKIVDGLRMSWHPDHAENEADRKERELRLKQINAAWEIISGRRPAAPDTQDLRRPETLQL</sequence>
<dbReference type="Gene3D" id="1.10.287.110">
    <property type="entry name" value="DnaJ domain"/>
    <property type="match status" value="1"/>
</dbReference>
<dbReference type="Proteomes" id="UP000033187">
    <property type="component" value="Chromosome 1"/>
</dbReference>
<dbReference type="KEGG" id="fil:BN1229_v1_1171"/>
<keyword evidence="6" id="KW-1185">Reference proteome</keyword>
<keyword evidence="2" id="KW-0472">Membrane</keyword>
<keyword evidence="2" id="KW-0812">Transmembrane</keyword>
<keyword evidence="2" id="KW-1133">Transmembrane helix</keyword>
<dbReference type="OrthoDB" id="7928794at2"/>
<feature type="compositionally biased region" description="Polar residues" evidence="1">
    <location>
        <begin position="243"/>
        <end position="256"/>
    </location>
</feature>
<dbReference type="AlphaFoldDB" id="A0A0D6JCX6"/>
<feature type="compositionally biased region" description="Polar residues" evidence="1">
    <location>
        <begin position="351"/>
        <end position="370"/>
    </location>
</feature>
<organism evidence="5 6">
    <name type="scientific">Candidatus Filomicrobium marinum</name>
    <dbReference type="NCBI Taxonomy" id="1608628"/>
    <lineage>
        <taxon>Bacteria</taxon>
        <taxon>Pseudomonadati</taxon>
        <taxon>Pseudomonadota</taxon>
        <taxon>Alphaproteobacteria</taxon>
        <taxon>Hyphomicrobiales</taxon>
        <taxon>Hyphomicrobiaceae</taxon>
        <taxon>Filomicrobium</taxon>
    </lineage>
</organism>
<feature type="compositionally biased region" description="Pro residues" evidence="1">
    <location>
        <begin position="481"/>
        <end position="491"/>
    </location>
</feature>
<feature type="transmembrane region" description="Helical" evidence="2">
    <location>
        <begin position="418"/>
        <end position="437"/>
    </location>
</feature>
<evidence type="ECO:0000256" key="3">
    <source>
        <dbReference type="SAM" id="SignalP"/>
    </source>
</evidence>
<dbReference type="PROSITE" id="PS50076">
    <property type="entry name" value="DNAJ_2"/>
    <property type="match status" value="1"/>
</dbReference>
<proteinExistence type="predicted"/>
<evidence type="ECO:0000256" key="2">
    <source>
        <dbReference type="SAM" id="Phobius"/>
    </source>
</evidence>
<feature type="compositionally biased region" description="Low complexity" evidence="1">
    <location>
        <begin position="523"/>
        <end position="537"/>
    </location>
</feature>
<feature type="compositionally biased region" description="Polar residues" evidence="1">
    <location>
        <begin position="312"/>
        <end position="326"/>
    </location>
</feature>
<feature type="chain" id="PRO_5002306155" description="J domain-containing protein" evidence="3">
    <location>
        <begin position="27"/>
        <end position="627"/>
    </location>
</feature>
<feature type="region of interest" description="Disordered" evidence="1">
    <location>
        <begin position="607"/>
        <end position="627"/>
    </location>
</feature>